<evidence type="ECO:0000259" key="7">
    <source>
        <dbReference type="Pfam" id="PF06429"/>
    </source>
</evidence>
<dbReference type="InterPro" id="IPR010930">
    <property type="entry name" value="Flg_bb/hook_C_dom"/>
</dbReference>
<comment type="similarity">
    <text evidence="2 5">Belongs to the flagella basal body rod proteins family.</text>
</comment>
<dbReference type="Pfam" id="PF22692">
    <property type="entry name" value="LlgE_F_G_D1"/>
    <property type="match status" value="1"/>
</dbReference>
<dbReference type="EMBL" id="FMJE01000004">
    <property type="protein sequence ID" value="SCM81661.1"/>
    <property type="molecule type" value="Genomic_DNA"/>
</dbReference>
<accession>A0A212LVX9</accession>
<protein>
    <recommendedName>
        <fullName evidence="3 5">Flagellar hook protein FlgE</fullName>
    </recommendedName>
</protein>
<evidence type="ECO:0000259" key="6">
    <source>
        <dbReference type="Pfam" id="PF00460"/>
    </source>
</evidence>
<evidence type="ECO:0000256" key="2">
    <source>
        <dbReference type="ARBA" id="ARBA00009677"/>
    </source>
</evidence>
<dbReference type="GO" id="GO:0071978">
    <property type="term" value="P:bacterial-type flagellum-dependent swarming motility"/>
    <property type="evidence" value="ECO:0007669"/>
    <property type="project" value="TreeGrafter"/>
</dbReference>
<evidence type="ECO:0000256" key="4">
    <source>
        <dbReference type="ARBA" id="ARBA00023143"/>
    </source>
</evidence>
<dbReference type="InterPro" id="IPR002371">
    <property type="entry name" value="FlgK"/>
</dbReference>
<keyword evidence="4 5" id="KW-0975">Bacterial flagellum</keyword>
<dbReference type="InterPro" id="IPR037058">
    <property type="entry name" value="Falgellar_hook_FlgE_sf"/>
</dbReference>
<evidence type="ECO:0000259" key="8">
    <source>
        <dbReference type="Pfam" id="PF07559"/>
    </source>
</evidence>
<dbReference type="GO" id="GO:0005829">
    <property type="term" value="C:cytosol"/>
    <property type="evidence" value="ECO:0007669"/>
    <property type="project" value="TreeGrafter"/>
</dbReference>
<dbReference type="GO" id="GO:0005198">
    <property type="term" value="F:structural molecule activity"/>
    <property type="evidence" value="ECO:0007669"/>
    <property type="project" value="InterPro"/>
</dbReference>
<dbReference type="PANTHER" id="PTHR30435:SF1">
    <property type="entry name" value="FLAGELLAR HOOK PROTEIN FLGE"/>
    <property type="match status" value="1"/>
</dbReference>
<evidence type="ECO:0000313" key="10">
    <source>
        <dbReference type="EMBL" id="SCM81661.1"/>
    </source>
</evidence>
<reference evidence="10" key="1">
    <citation type="submission" date="2016-08" db="EMBL/GenBank/DDBJ databases">
        <authorList>
            <person name="Seilhamer J.J."/>
        </authorList>
    </citation>
    <scope>NUCLEOTIDE SEQUENCE</scope>
    <source>
        <strain evidence="10">86</strain>
    </source>
</reference>
<evidence type="ECO:0000259" key="9">
    <source>
        <dbReference type="Pfam" id="PF22692"/>
    </source>
</evidence>
<dbReference type="PROSITE" id="PS00588">
    <property type="entry name" value="FLAGELLA_BB_ROD"/>
    <property type="match status" value="1"/>
</dbReference>
<dbReference type="InterPro" id="IPR019776">
    <property type="entry name" value="Flagellar_basal_body_rod_CS"/>
</dbReference>
<dbReference type="GO" id="GO:0009425">
    <property type="term" value="C:bacterial-type flagellum basal body"/>
    <property type="evidence" value="ECO:0007669"/>
    <property type="project" value="UniProtKB-SubCell"/>
</dbReference>
<dbReference type="RefSeq" id="WP_288184627.1">
    <property type="nucleotide sequence ID" value="NZ_LT608335.1"/>
</dbReference>
<comment type="function">
    <text evidence="5">A flexible structure which links the flagellar filament to the drive apparatus in the basal body.</text>
</comment>
<evidence type="ECO:0000256" key="3">
    <source>
        <dbReference type="ARBA" id="ARBA00019015"/>
    </source>
</evidence>
<dbReference type="NCBIfam" id="TIGR03506">
    <property type="entry name" value="FlgEFG_subfam"/>
    <property type="match status" value="2"/>
</dbReference>
<dbReference type="PRINTS" id="PR01005">
    <property type="entry name" value="FLGHOOKAP1"/>
</dbReference>
<keyword evidence="10" id="KW-0966">Cell projection</keyword>
<dbReference type="InterPro" id="IPR001444">
    <property type="entry name" value="Flag_bb_rod_N"/>
</dbReference>
<dbReference type="InterPro" id="IPR053967">
    <property type="entry name" value="LlgE_F_G-like_D1"/>
</dbReference>
<comment type="subcellular location">
    <subcellularLocation>
        <location evidence="1 5">Bacterial flagellum basal body</location>
    </subcellularLocation>
</comment>
<dbReference type="Pfam" id="PF00460">
    <property type="entry name" value="Flg_bb_rod"/>
    <property type="match status" value="1"/>
</dbReference>
<gene>
    <name evidence="10" type="ORF">KL86SPO_40145</name>
</gene>
<feature type="domain" description="Flagellar basal-body/hook protein C-terminal" evidence="7">
    <location>
        <begin position="524"/>
        <end position="568"/>
    </location>
</feature>
<dbReference type="PANTHER" id="PTHR30435">
    <property type="entry name" value="FLAGELLAR PROTEIN"/>
    <property type="match status" value="1"/>
</dbReference>
<dbReference type="Pfam" id="PF06429">
    <property type="entry name" value="Flg_bbr_C"/>
    <property type="match status" value="1"/>
</dbReference>
<dbReference type="GO" id="GO:0009424">
    <property type="term" value="C:bacterial-type flagellum hook"/>
    <property type="evidence" value="ECO:0007669"/>
    <property type="project" value="InterPro"/>
</dbReference>
<evidence type="ECO:0000256" key="1">
    <source>
        <dbReference type="ARBA" id="ARBA00004117"/>
    </source>
</evidence>
<keyword evidence="10" id="KW-0282">Flagellum</keyword>
<dbReference type="InterPro" id="IPR037925">
    <property type="entry name" value="FlgE/F/G-like"/>
</dbReference>
<feature type="domain" description="Flagellar hook protein FlgE/F/G-like D1" evidence="9">
    <location>
        <begin position="97"/>
        <end position="139"/>
    </location>
</feature>
<keyword evidence="10" id="KW-0969">Cilium</keyword>
<feature type="domain" description="Flagellar hook protein FlgE D2" evidence="8">
    <location>
        <begin position="326"/>
        <end position="449"/>
    </location>
</feature>
<dbReference type="InterPro" id="IPR011491">
    <property type="entry name" value="FlgE_D2"/>
</dbReference>
<dbReference type="Gene3D" id="2.60.98.20">
    <property type="entry name" value="Flagellar hook protein FlgE"/>
    <property type="match status" value="1"/>
</dbReference>
<name>A0A212LVX9_9FIRM</name>
<feature type="domain" description="Flagellar basal body rod protein N-terminal" evidence="6">
    <location>
        <begin position="5"/>
        <end position="35"/>
    </location>
</feature>
<dbReference type="Pfam" id="PF07559">
    <property type="entry name" value="FlgE_D2"/>
    <property type="match status" value="1"/>
</dbReference>
<sequence length="570" mass="57058">MMTSIYSGVSGLKAQQTKLNVIGNNIANVNTAGYKAQTVSFADLLSQTLSGATAANTATSRGGTNAKQIGTGVSVAATTTITTVGSTQSTGNANDVAISGSGYFIVQGGGSGNYQFTRAGNFGVDAAGNLTVNGYNICGWSDFTIAADGSYVFNTDKAVSPLNLFSNGKQVLAALATTKSTLTGAIDASAEAQGTVTPATAATLGSADNATANATGLTAASDDLTSLAGATITVNGTAITIQSGDTIQTVLDSLNAISGVTASFATGDGTNGYIQVSTSAAGSTAALTVSGDNSVLTGLLGATTGADTTLTATGTDAVNPAGLIDTSNLEADGTTTLTVYDSLGNAYNVQVSLYKSYVDSSDPDNPVTYWQWEADTADSNLSVNGSGLLAFDKNGKIITTNDAYDATPSITLTPTNSNASAAAFSVALDMTQVSTSANTASLTNTSDGYPAGTLDDFSIGSDGVITGVYSNGYTQPLGIIALANFTNPAGLLKIGDNLYTTTVNSGAFTGGVIAGSAGTGSLSAGTLEMSNVDLSEQFAEMMITQRAYQANSKIISASDECLQAVINMVR</sequence>
<organism evidence="10">
    <name type="scientific">uncultured Sporomusa sp</name>
    <dbReference type="NCBI Taxonomy" id="307249"/>
    <lineage>
        <taxon>Bacteria</taxon>
        <taxon>Bacillati</taxon>
        <taxon>Bacillota</taxon>
        <taxon>Negativicutes</taxon>
        <taxon>Selenomonadales</taxon>
        <taxon>Sporomusaceae</taxon>
        <taxon>Sporomusa</taxon>
        <taxon>environmental samples</taxon>
    </lineage>
</organism>
<dbReference type="AlphaFoldDB" id="A0A212LVX9"/>
<dbReference type="InterPro" id="IPR020013">
    <property type="entry name" value="Flagellar_FlgE/F/G"/>
</dbReference>
<dbReference type="GO" id="GO:0044780">
    <property type="term" value="P:bacterial-type flagellum assembly"/>
    <property type="evidence" value="ECO:0007669"/>
    <property type="project" value="InterPro"/>
</dbReference>
<proteinExistence type="inferred from homology"/>
<dbReference type="SUPFAM" id="SSF117143">
    <property type="entry name" value="Flagellar hook protein flgE"/>
    <property type="match status" value="1"/>
</dbReference>
<evidence type="ECO:0000256" key="5">
    <source>
        <dbReference type="RuleBase" id="RU362116"/>
    </source>
</evidence>